<accession>A0A803T8S9</accession>
<evidence type="ECO:0000313" key="1">
    <source>
        <dbReference type="Ensembl" id="ENSACAP00000031619.1"/>
    </source>
</evidence>
<reference evidence="1" key="2">
    <citation type="submission" date="2025-08" db="UniProtKB">
        <authorList>
            <consortium name="Ensembl"/>
        </authorList>
    </citation>
    <scope>IDENTIFICATION</scope>
</reference>
<reference evidence="1 2" key="1">
    <citation type="submission" date="2009-12" db="EMBL/GenBank/DDBJ databases">
        <title>The Genome Sequence of Anolis carolinensis (Green Anole Lizard).</title>
        <authorList>
            <consortium name="The Genome Sequencing Platform"/>
            <person name="Di Palma F."/>
            <person name="Alfoldi J."/>
            <person name="Heiman D."/>
            <person name="Young S."/>
            <person name="Grabherr M."/>
            <person name="Johnson J."/>
            <person name="Lander E.S."/>
            <person name="Lindblad-Toh K."/>
        </authorList>
    </citation>
    <scope>NUCLEOTIDE SEQUENCE [LARGE SCALE GENOMIC DNA]</scope>
    <source>
        <strain evidence="1 2">JBL SC #1</strain>
    </source>
</reference>
<keyword evidence="2" id="KW-1185">Reference proteome</keyword>
<dbReference type="Proteomes" id="UP000001646">
    <property type="component" value="Chromosome 1"/>
</dbReference>
<proteinExistence type="predicted"/>
<evidence type="ECO:0000313" key="2">
    <source>
        <dbReference type="Proteomes" id="UP000001646"/>
    </source>
</evidence>
<dbReference type="InParanoid" id="A0A803T8S9"/>
<dbReference type="GeneTree" id="ENSGT01030000234985"/>
<dbReference type="AlphaFoldDB" id="A0A803T8S9"/>
<name>A0A803T8S9_ANOCA</name>
<reference evidence="1" key="3">
    <citation type="submission" date="2025-09" db="UniProtKB">
        <authorList>
            <consortium name="Ensembl"/>
        </authorList>
    </citation>
    <scope>IDENTIFICATION</scope>
</reference>
<sequence length="150" mass="16185">LATSSESFEQSFPAAVLSNCKIIGFSPTRLSGTKICKFSSPGISDNVNSACINATESECHSKMLHHPMIFTFLNLLAKPRALDALSLRKKVKAQGYLISSEAALSSALAQNSAQLTCKPASRKIPVDFNSTPAMSLKQKLNCYYSSPPRI</sequence>
<organism evidence="1 2">
    <name type="scientific">Anolis carolinensis</name>
    <name type="common">Green anole</name>
    <name type="synonym">American chameleon</name>
    <dbReference type="NCBI Taxonomy" id="28377"/>
    <lineage>
        <taxon>Eukaryota</taxon>
        <taxon>Metazoa</taxon>
        <taxon>Chordata</taxon>
        <taxon>Craniata</taxon>
        <taxon>Vertebrata</taxon>
        <taxon>Euteleostomi</taxon>
        <taxon>Lepidosauria</taxon>
        <taxon>Squamata</taxon>
        <taxon>Bifurcata</taxon>
        <taxon>Unidentata</taxon>
        <taxon>Episquamata</taxon>
        <taxon>Toxicofera</taxon>
        <taxon>Iguania</taxon>
        <taxon>Dactyloidae</taxon>
        <taxon>Anolis</taxon>
    </lineage>
</organism>
<dbReference type="Ensembl" id="ENSACAT00000044179.1">
    <property type="protein sequence ID" value="ENSACAP00000031619.1"/>
    <property type="gene ID" value="ENSACAG00000044185.1"/>
</dbReference>
<protein>
    <submittedName>
        <fullName evidence="1">Uncharacterized protein</fullName>
    </submittedName>
</protein>